<dbReference type="EMBL" id="JXBC01000004">
    <property type="protein sequence ID" value="KIU10853.1"/>
    <property type="molecule type" value="Genomic_DNA"/>
</dbReference>
<dbReference type="Proteomes" id="UP000032247">
    <property type="component" value="Unassembled WGS sequence"/>
</dbReference>
<dbReference type="InterPro" id="IPR000873">
    <property type="entry name" value="AMP-dep_synth/lig_dom"/>
</dbReference>
<protein>
    <recommendedName>
        <fullName evidence="8">Acyl--CoA ligase</fullName>
    </recommendedName>
</protein>
<dbReference type="GO" id="GO:0005524">
    <property type="term" value="F:ATP binding"/>
    <property type="evidence" value="ECO:0007669"/>
    <property type="project" value="UniProtKB-KW"/>
</dbReference>
<reference evidence="6 7" key="1">
    <citation type="submission" date="2014-12" db="EMBL/GenBank/DDBJ databases">
        <title>Comparative genome analysis of Bacillus coagulans HM-08, Clostridium butyricum HM-68, Bacillus subtilis HM-66 and Bacillus licheniformis BL-09.</title>
        <authorList>
            <person name="Zhang H."/>
        </authorList>
    </citation>
    <scope>NUCLEOTIDE SEQUENCE [LARGE SCALE GENOMIC DNA]</scope>
    <source>
        <strain evidence="6 7">HM-66</strain>
    </source>
</reference>
<name>A0A0D1INJ4_BACIU</name>
<dbReference type="Pfam" id="PF13193">
    <property type="entry name" value="AMP-binding_C"/>
    <property type="match status" value="1"/>
</dbReference>
<dbReference type="AlphaFoldDB" id="A0A0D1INJ4"/>
<dbReference type="PANTHER" id="PTHR43767">
    <property type="entry name" value="LONG-CHAIN-FATTY-ACID--COA LIGASE"/>
    <property type="match status" value="1"/>
</dbReference>
<evidence type="ECO:0000259" key="5">
    <source>
        <dbReference type="Pfam" id="PF13193"/>
    </source>
</evidence>
<evidence type="ECO:0008006" key="8">
    <source>
        <dbReference type="Google" id="ProtNLM"/>
    </source>
</evidence>
<gene>
    <name evidence="6" type="ORF">SC09_Contig25orf00711</name>
</gene>
<dbReference type="SUPFAM" id="SSF56801">
    <property type="entry name" value="Acetyl-CoA synthetase-like"/>
    <property type="match status" value="1"/>
</dbReference>
<dbReference type="Gene3D" id="3.30.300.30">
    <property type="match status" value="1"/>
</dbReference>
<keyword evidence="3" id="KW-0067">ATP-binding</keyword>
<evidence type="ECO:0000313" key="6">
    <source>
        <dbReference type="EMBL" id="KIU10853.1"/>
    </source>
</evidence>
<evidence type="ECO:0000256" key="2">
    <source>
        <dbReference type="ARBA" id="ARBA00022598"/>
    </source>
</evidence>
<organism evidence="6 7">
    <name type="scientific">Bacillus subtilis</name>
    <dbReference type="NCBI Taxonomy" id="1423"/>
    <lineage>
        <taxon>Bacteria</taxon>
        <taxon>Bacillati</taxon>
        <taxon>Bacillota</taxon>
        <taxon>Bacilli</taxon>
        <taxon>Bacillales</taxon>
        <taxon>Bacillaceae</taxon>
        <taxon>Bacillus</taxon>
    </lineage>
</organism>
<comment type="caution">
    <text evidence="6">The sequence shown here is derived from an EMBL/GenBank/DDBJ whole genome shotgun (WGS) entry which is preliminary data.</text>
</comment>
<evidence type="ECO:0000256" key="3">
    <source>
        <dbReference type="ARBA" id="ARBA00022840"/>
    </source>
</evidence>
<dbReference type="Pfam" id="PF00501">
    <property type="entry name" value="AMP-binding"/>
    <property type="match status" value="1"/>
</dbReference>
<dbReference type="PROSITE" id="PS00455">
    <property type="entry name" value="AMP_BINDING"/>
    <property type="match status" value="1"/>
</dbReference>
<evidence type="ECO:0000259" key="4">
    <source>
        <dbReference type="Pfam" id="PF00501"/>
    </source>
</evidence>
<dbReference type="PANTHER" id="PTHR43767:SF1">
    <property type="entry name" value="NONRIBOSOMAL PEPTIDE SYNTHASE PES1 (EUROFUNG)-RELATED"/>
    <property type="match status" value="1"/>
</dbReference>
<accession>A0A0D1INJ4</accession>
<keyword evidence="3" id="KW-0547">Nucleotide-binding</keyword>
<proteinExistence type="inferred from homology"/>
<dbReference type="GO" id="GO:0016878">
    <property type="term" value="F:acid-thiol ligase activity"/>
    <property type="evidence" value="ECO:0007669"/>
    <property type="project" value="UniProtKB-ARBA"/>
</dbReference>
<dbReference type="RefSeq" id="WP_043858111.1">
    <property type="nucleotide sequence ID" value="NZ_CP187546.1"/>
</dbReference>
<evidence type="ECO:0000256" key="1">
    <source>
        <dbReference type="ARBA" id="ARBA00006432"/>
    </source>
</evidence>
<dbReference type="InterPro" id="IPR045851">
    <property type="entry name" value="AMP-bd_C_sf"/>
</dbReference>
<keyword evidence="2" id="KW-0436">Ligase</keyword>
<dbReference type="InterPro" id="IPR042099">
    <property type="entry name" value="ANL_N_sf"/>
</dbReference>
<dbReference type="InterPro" id="IPR050237">
    <property type="entry name" value="ATP-dep_AMP-bd_enzyme"/>
</dbReference>
<dbReference type="InterPro" id="IPR025110">
    <property type="entry name" value="AMP-bd_C"/>
</dbReference>
<evidence type="ECO:0000313" key="7">
    <source>
        <dbReference type="Proteomes" id="UP000032247"/>
    </source>
</evidence>
<dbReference type="PATRIC" id="fig|1423.173.peg.2966"/>
<dbReference type="FunFam" id="3.30.300.30:FF:000008">
    <property type="entry name" value="2,3-dihydroxybenzoate-AMP ligase"/>
    <property type="match status" value="1"/>
</dbReference>
<feature type="domain" description="AMP-dependent synthetase/ligase" evidence="4">
    <location>
        <begin position="17"/>
        <end position="365"/>
    </location>
</feature>
<feature type="domain" description="AMP-binding enzyme C-terminal" evidence="5">
    <location>
        <begin position="416"/>
        <end position="490"/>
    </location>
</feature>
<comment type="similarity">
    <text evidence="1">Belongs to the ATP-dependent AMP-binding enzyme family.</text>
</comment>
<dbReference type="Gene3D" id="3.40.50.12780">
    <property type="entry name" value="N-terminal domain of ligase-like"/>
    <property type="match status" value="1"/>
</dbReference>
<dbReference type="InterPro" id="IPR020845">
    <property type="entry name" value="AMP-binding_CS"/>
</dbReference>
<sequence>METLQHLILHDMPNSEEIEAVKSGDHTLTYKGYRKRINQLANAMLQKGIQKGDRVALLCKNGHPASTVMFAALEIGAVVVPVSWQLKPYEMTGILKASEPKAMFYGAEFKEILDEVLPELSSLCVTMETGTAYETSAEFEALFAGPDHLPETEMVSPDDTALLMFTSGTTGNPKRCMITHGGIYRYVKKSNSSIARMKGLRFLACHPIYHTSALICIMLGTFAETTFVFTKDQDPVHMLKVIEEEKIQTVMALPVFYTYLLEAWETHQTDLSSLVILMTGGTKVPSSLIRRYLDIGIPLAHGYGSTEAWGISTWTPDMGMDKAASAGKPVAGVKVKVEDPLTGEELPQGEIGEIVVHTPFLFKGYEDNPEATAKVLQNGWFRTGDSGYVDEDGFIFITGRYKDVIIYGGDNVYPDQVEEVIQQIPGILETAVVGIPDPLYGEKPKAFIVKNGGQRITAEDVIAFCKERLSAYKIPEVEFVNELPKNNLGKVKKDVLRNQAVHS</sequence>
<dbReference type="STRING" id="483913.AN935_02160"/>